<dbReference type="Proteomes" id="UP000265875">
    <property type="component" value="Unassembled WGS sequence"/>
</dbReference>
<evidence type="ECO:0000313" key="3">
    <source>
        <dbReference type="Proteomes" id="UP000265875"/>
    </source>
</evidence>
<name>A0A399MD31_9PSED</name>
<gene>
    <name evidence="2" type="ORF">D0894_06000</name>
</gene>
<proteinExistence type="predicted"/>
<comment type="caution">
    <text evidence="2">The sequence shown here is derived from an EMBL/GenBank/DDBJ whole genome shotgun (WGS) entry which is preliminary data.</text>
</comment>
<accession>A0A399MD31</accession>
<organism evidence="2 3">
    <name type="scientific">Pseudomonas monteilii</name>
    <dbReference type="NCBI Taxonomy" id="76759"/>
    <lineage>
        <taxon>Bacteria</taxon>
        <taxon>Pseudomonadati</taxon>
        <taxon>Pseudomonadota</taxon>
        <taxon>Gammaproteobacteria</taxon>
        <taxon>Pseudomonadales</taxon>
        <taxon>Pseudomonadaceae</taxon>
        <taxon>Pseudomonas</taxon>
    </lineage>
</organism>
<dbReference type="GO" id="GO:0044659">
    <property type="term" value="P:viral release from host cell by cytolysis"/>
    <property type="evidence" value="ECO:0007669"/>
    <property type="project" value="InterPro"/>
</dbReference>
<keyword evidence="1" id="KW-0175">Coiled coil</keyword>
<sequence>MPLNWRIALLAIAVGLYAGGRGAWVWQASEYGKQLAEQAAGYVQQLADSDRAHGREREEAAVAALKQLAEQKTQRQALEVRLQEQGKTHWKEMNDAQKTQDRLRDRLATADLRLSVLVDAGAFAAPGGDGGVREAAGTGSVVHGAIRARLDPAHAQRIIGITDTGDRGLIALQACQAYVREVTK</sequence>
<dbReference type="InterPro" id="IPR004929">
    <property type="entry name" value="I-spanin"/>
</dbReference>
<reference evidence="2 3" key="1">
    <citation type="submission" date="2018-08" db="EMBL/GenBank/DDBJ databases">
        <title>Draft genome sequence of the cyanotroph, Pseudomonas monteilii BCN3.</title>
        <authorList>
            <person name="Jones L.B."/>
            <person name="Kunz D.A."/>
        </authorList>
    </citation>
    <scope>NUCLEOTIDE SEQUENCE [LARGE SCALE GENOMIC DNA]</scope>
    <source>
        <strain evidence="2 3">BCN3</strain>
    </source>
</reference>
<evidence type="ECO:0000256" key="1">
    <source>
        <dbReference type="SAM" id="Coils"/>
    </source>
</evidence>
<evidence type="ECO:0000313" key="2">
    <source>
        <dbReference type="EMBL" id="RII79137.1"/>
    </source>
</evidence>
<dbReference type="AlphaFoldDB" id="A0A399MD31"/>
<dbReference type="EMBL" id="QWLL01000012">
    <property type="protein sequence ID" value="RII79137.1"/>
    <property type="molecule type" value="Genomic_DNA"/>
</dbReference>
<feature type="coiled-coil region" evidence="1">
    <location>
        <begin position="55"/>
        <end position="113"/>
    </location>
</feature>
<dbReference type="Pfam" id="PF03245">
    <property type="entry name" value="Phage_lysis"/>
    <property type="match status" value="1"/>
</dbReference>
<dbReference type="RefSeq" id="WP_119369092.1">
    <property type="nucleotide sequence ID" value="NZ_QWLL01000012.1"/>
</dbReference>
<protein>
    <submittedName>
        <fullName evidence="2">Lysis protein</fullName>
    </submittedName>
</protein>